<dbReference type="Proteomes" id="UP000019487">
    <property type="component" value="Unassembled WGS sequence"/>
</dbReference>
<reference evidence="1 2" key="1">
    <citation type="journal article" date="2014" name="Genome Announc.">
        <title>Draft genome sequence of Sclerotinia borealis, a psychrophilic plant pathogenic fungus.</title>
        <authorList>
            <person name="Mardanov A.V."/>
            <person name="Beletsky A.V."/>
            <person name="Kadnikov V.V."/>
            <person name="Ignatov A.N."/>
            <person name="Ravin N.V."/>
        </authorList>
    </citation>
    <scope>NUCLEOTIDE SEQUENCE [LARGE SCALE GENOMIC DNA]</scope>
    <source>
        <strain evidence="2">F-4157</strain>
    </source>
</reference>
<gene>
    <name evidence="1" type="ORF">SBOR_4470</name>
</gene>
<name>W9CGQ7_SCLBF</name>
<organism evidence="1 2">
    <name type="scientific">Sclerotinia borealis (strain F-4128)</name>
    <dbReference type="NCBI Taxonomy" id="1432307"/>
    <lineage>
        <taxon>Eukaryota</taxon>
        <taxon>Fungi</taxon>
        <taxon>Dikarya</taxon>
        <taxon>Ascomycota</taxon>
        <taxon>Pezizomycotina</taxon>
        <taxon>Leotiomycetes</taxon>
        <taxon>Helotiales</taxon>
        <taxon>Sclerotiniaceae</taxon>
        <taxon>Sclerotinia</taxon>
    </lineage>
</organism>
<dbReference type="EMBL" id="AYSA01000206">
    <property type="protein sequence ID" value="ESZ95138.1"/>
    <property type="molecule type" value="Genomic_DNA"/>
</dbReference>
<sequence>MNSPPRSFSSAALKLYEDARKDGISVTERISLEKEGCKAMLENHFSDGYQIELNMVQRRPITIGHDNGEVVPSDYTSLNCMRRKRQASSNEPNIPVHCLHQYSHPYKEGAFDLGSRAPFEK</sequence>
<dbReference type="AlphaFoldDB" id="W9CGQ7"/>
<evidence type="ECO:0000313" key="2">
    <source>
        <dbReference type="Proteomes" id="UP000019487"/>
    </source>
</evidence>
<comment type="caution">
    <text evidence="1">The sequence shown here is derived from an EMBL/GenBank/DDBJ whole genome shotgun (WGS) entry which is preliminary data.</text>
</comment>
<proteinExistence type="predicted"/>
<evidence type="ECO:0000313" key="1">
    <source>
        <dbReference type="EMBL" id="ESZ95138.1"/>
    </source>
</evidence>
<protein>
    <submittedName>
        <fullName evidence="1">Uncharacterized protein</fullName>
    </submittedName>
</protein>
<keyword evidence="2" id="KW-1185">Reference proteome</keyword>
<accession>W9CGQ7</accession>
<dbReference type="HOGENOM" id="CLU_2039424_0_0_1"/>